<evidence type="ECO:0000313" key="1">
    <source>
        <dbReference type="EMBL" id="TXF91050.1"/>
    </source>
</evidence>
<name>A0A5C7FX80_9BACT</name>
<dbReference type="RefSeq" id="WP_147929507.1">
    <property type="nucleotide sequence ID" value="NZ_VOXD01000004.1"/>
</dbReference>
<proteinExistence type="predicted"/>
<protein>
    <submittedName>
        <fullName evidence="1">Uncharacterized protein</fullName>
    </submittedName>
</protein>
<sequence length="202" mass="22798">MSNSANYDEIGAEIIALKDADLQLRSRLMKSGRLNEGYDAEMNELHDANADALNEIIDSIGYPTTDKVGKEASEAAWLVIQHAIGKPDFLRKCARLLEEAVAAGDANPVGLAYLTDRIAVFEEQPQRYGTQFDWREDGQLWPQACDDLVLVDERRKAIGLNTLAEQTKLIRYQAEQENHSPPSDLTQRTQALREWKERVGWL</sequence>
<dbReference type="AlphaFoldDB" id="A0A5C7FX80"/>
<evidence type="ECO:0000313" key="2">
    <source>
        <dbReference type="Proteomes" id="UP000321907"/>
    </source>
</evidence>
<reference evidence="1 2" key="1">
    <citation type="submission" date="2019-08" db="EMBL/GenBank/DDBJ databases">
        <title>Lewinella sp. strain SSH13 Genome sequencing and assembly.</title>
        <authorList>
            <person name="Kim I."/>
        </authorList>
    </citation>
    <scope>NUCLEOTIDE SEQUENCE [LARGE SCALE GENOMIC DNA]</scope>
    <source>
        <strain evidence="1 2">SSH13</strain>
    </source>
</reference>
<dbReference type="Pfam" id="PF20329">
    <property type="entry name" value="DUF6624"/>
    <property type="match status" value="1"/>
</dbReference>
<gene>
    <name evidence="1" type="ORF">FUA23_04400</name>
</gene>
<dbReference type="Proteomes" id="UP000321907">
    <property type="component" value="Unassembled WGS sequence"/>
</dbReference>
<accession>A0A5C7FX80</accession>
<keyword evidence="2" id="KW-1185">Reference proteome</keyword>
<dbReference type="InterPro" id="IPR046732">
    <property type="entry name" value="DUF6624"/>
</dbReference>
<dbReference type="EMBL" id="VOXD01000004">
    <property type="protein sequence ID" value="TXF91050.1"/>
    <property type="molecule type" value="Genomic_DNA"/>
</dbReference>
<comment type="caution">
    <text evidence="1">The sequence shown here is derived from an EMBL/GenBank/DDBJ whole genome shotgun (WGS) entry which is preliminary data.</text>
</comment>
<dbReference type="OrthoDB" id="2989458at2"/>
<organism evidence="1 2">
    <name type="scientific">Neolewinella aurantiaca</name>
    <dbReference type="NCBI Taxonomy" id="2602767"/>
    <lineage>
        <taxon>Bacteria</taxon>
        <taxon>Pseudomonadati</taxon>
        <taxon>Bacteroidota</taxon>
        <taxon>Saprospiria</taxon>
        <taxon>Saprospirales</taxon>
        <taxon>Lewinellaceae</taxon>
        <taxon>Neolewinella</taxon>
    </lineage>
</organism>